<dbReference type="Proteomes" id="UP001237642">
    <property type="component" value="Unassembled WGS sequence"/>
</dbReference>
<dbReference type="AlphaFoldDB" id="A0AAD8JCE9"/>
<accession>A0AAD8JCE9</accession>
<proteinExistence type="predicted"/>
<feature type="chain" id="PRO_5042154301" evidence="1">
    <location>
        <begin position="29"/>
        <end position="100"/>
    </location>
</feature>
<reference evidence="2" key="1">
    <citation type="submission" date="2023-02" db="EMBL/GenBank/DDBJ databases">
        <title>Genome of toxic invasive species Heracleum sosnowskyi carries increased number of genes despite the absence of recent whole-genome duplications.</title>
        <authorList>
            <person name="Schelkunov M."/>
            <person name="Shtratnikova V."/>
            <person name="Makarenko M."/>
            <person name="Klepikova A."/>
            <person name="Omelchenko D."/>
            <person name="Novikova G."/>
            <person name="Obukhova E."/>
            <person name="Bogdanov V."/>
            <person name="Penin A."/>
            <person name="Logacheva M."/>
        </authorList>
    </citation>
    <scope>NUCLEOTIDE SEQUENCE</scope>
    <source>
        <strain evidence="2">Hsosn_3</strain>
        <tissue evidence="2">Leaf</tissue>
    </source>
</reference>
<comment type="caution">
    <text evidence="2">The sequence shown here is derived from an EMBL/GenBank/DDBJ whole genome shotgun (WGS) entry which is preliminary data.</text>
</comment>
<protein>
    <submittedName>
        <fullName evidence="2">Uncharacterized protein</fullName>
    </submittedName>
</protein>
<name>A0AAD8JCE9_9APIA</name>
<gene>
    <name evidence="2" type="ORF">POM88_000741</name>
</gene>
<keyword evidence="3" id="KW-1185">Reference proteome</keyword>
<organism evidence="2 3">
    <name type="scientific">Heracleum sosnowskyi</name>
    <dbReference type="NCBI Taxonomy" id="360622"/>
    <lineage>
        <taxon>Eukaryota</taxon>
        <taxon>Viridiplantae</taxon>
        <taxon>Streptophyta</taxon>
        <taxon>Embryophyta</taxon>
        <taxon>Tracheophyta</taxon>
        <taxon>Spermatophyta</taxon>
        <taxon>Magnoliopsida</taxon>
        <taxon>eudicotyledons</taxon>
        <taxon>Gunneridae</taxon>
        <taxon>Pentapetalae</taxon>
        <taxon>asterids</taxon>
        <taxon>campanulids</taxon>
        <taxon>Apiales</taxon>
        <taxon>Apiaceae</taxon>
        <taxon>Apioideae</taxon>
        <taxon>apioid superclade</taxon>
        <taxon>Tordylieae</taxon>
        <taxon>Tordyliinae</taxon>
        <taxon>Heracleum</taxon>
    </lineage>
</organism>
<keyword evidence="1" id="KW-0732">Signal</keyword>
<evidence type="ECO:0000313" key="2">
    <source>
        <dbReference type="EMBL" id="KAK1401136.1"/>
    </source>
</evidence>
<sequence>MASLRLQALLIFNLVLLLQFGTHQRTLGMEDDGNPTGTSTLGMGDDGSTTSIAKLRSSEKFGLCVPYFLCQPLRFLPCWCCFHSSSIDCYATFAACRDLC</sequence>
<evidence type="ECO:0000313" key="3">
    <source>
        <dbReference type="Proteomes" id="UP001237642"/>
    </source>
</evidence>
<reference evidence="2" key="2">
    <citation type="submission" date="2023-05" db="EMBL/GenBank/DDBJ databases">
        <authorList>
            <person name="Schelkunov M.I."/>
        </authorList>
    </citation>
    <scope>NUCLEOTIDE SEQUENCE</scope>
    <source>
        <strain evidence="2">Hsosn_3</strain>
        <tissue evidence="2">Leaf</tissue>
    </source>
</reference>
<feature type="signal peptide" evidence="1">
    <location>
        <begin position="1"/>
        <end position="28"/>
    </location>
</feature>
<dbReference type="EMBL" id="JAUIZM010000001">
    <property type="protein sequence ID" value="KAK1401136.1"/>
    <property type="molecule type" value="Genomic_DNA"/>
</dbReference>
<evidence type="ECO:0000256" key="1">
    <source>
        <dbReference type="SAM" id="SignalP"/>
    </source>
</evidence>